<organism evidence="2 3">
    <name type="scientific">Ahrensia kielensis</name>
    <dbReference type="NCBI Taxonomy" id="76980"/>
    <lineage>
        <taxon>Bacteria</taxon>
        <taxon>Pseudomonadati</taxon>
        <taxon>Pseudomonadota</taxon>
        <taxon>Alphaproteobacteria</taxon>
        <taxon>Hyphomicrobiales</taxon>
        <taxon>Ahrensiaceae</taxon>
        <taxon>Ahrensia</taxon>
    </lineage>
</organism>
<name>A0ABU9T663_9HYPH</name>
<dbReference type="Gene3D" id="1.10.287.470">
    <property type="entry name" value="Helix hairpin bin"/>
    <property type="match status" value="1"/>
</dbReference>
<keyword evidence="1" id="KW-0472">Membrane</keyword>
<evidence type="ECO:0000256" key="1">
    <source>
        <dbReference type="SAM" id="Phobius"/>
    </source>
</evidence>
<keyword evidence="1" id="KW-0812">Transmembrane</keyword>
<comment type="caution">
    <text evidence="2">The sequence shown here is derived from an EMBL/GenBank/DDBJ whole genome shotgun (WGS) entry which is preliminary data.</text>
</comment>
<dbReference type="Gene3D" id="2.40.50.100">
    <property type="match status" value="1"/>
</dbReference>
<proteinExistence type="predicted"/>
<dbReference type="EMBL" id="JBBMQO010000004">
    <property type="protein sequence ID" value="MEM5501604.1"/>
    <property type="molecule type" value="Genomic_DNA"/>
</dbReference>
<keyword evidence="3" id="KW-1185">Reference proteome</keyword>
<gene>
    <name evidence="2" type="ORF">WNY59_08390</name>
</gene>
<accession>A0ABU9T663</accession>
<evidence type="ECO:0000313" key="3">
    <source>
        <dbReference type="Proteomes" id="UP001477870"/>
    </source>
</evidence>
<reference evidence="2 3" key="1">
    <citation type="submission" date="2024-03" db="EMBL/GenBank/DDBJ databases">
        <title>Community enrichment and isolation of bacterial strains for fucoidan degradation.</title>
        <authorList>
            <person name="Sichert A."/>
        </authorList>
    </citation>
    <scope>NUCLEOTIDE SEQUENCE [LARGE SCALE GENOMIC DNA]</scope>
    <source>
        <strain evidence="2 3">AS62</strain>
    </source>
</reference>
<dbReference type="Proteomes" id="UP001477870">
    <property type="component" value="Unassembled WGS sequence"/>
</dbReference>
<evidence type="ECO:0000313" key="2">
    <source>
        <dbReference type="EMBL" id="MEM5501604.1"/>
    </source>
</evidence>
<protein>
    <submittedName>
        <fullName evidence="2">HlyD family efflux transporter periplasmic adaptor subunit</fullName>
    </submittedName>
</protein>
<keyword evidence="1" id="KW-1133">Transmembrane helix</keyword>
<feature type="transmembrane region" description="Helical" evidence="1">
    <location>
        <begin position="28"/>
        <end position="45"/>
    </location>
</feature>
<sequence>MRKLRQRPRSDTSVNQPRRAAGTMGRRVYLVLLALLAVALGNYIWGDMLFLRADGLVLRERALVEATSTIRVEGVAVRRGQGVSAGQTLLKVGSIEILERIADYASRNAELVEREAALRSRANIVGELLPLADKRMNETSRMVQELQDLKAKSIVSSQRLEEVTAVAYTAQTEFVRLSSEKESLVAEIEAVAQARAHSLEALSNLEEYYANGIVSASKSGQVGEIVPSVGEVFRAGDSMLSIISGDAYVLVYLPSNYWFQLDAGMKVEIANGRQSAAGYISEILPVSQSVPPEFQQAFRPDQTRQLARVEFEEPSLFPTAANVRVTRPNIVHQAYAWLKEL</sequence>